<name>A0A1V3I903_9PAST</name>
<evidence type="ECO:0000256" key="1">
    <source>
        <dbReference type="ARBA" id="ARBA00022898"/>
    </source>
</evidence>
<dbReference type="PANTHER" id="PTHR10146:SF14">
    <property type="entry name" value="PYRIDOXAL PHOSPHATE HOMEOSTASIS PROTEIN"/>
    <property type="match status" value="1"/>
</dbReference>
<evidence type="ECO:0000313" key="6">
    <source>
        <dbReference type="EMBL" id="OOF36235.1"/>
    </source>
</evidence>
<evidence type="ECO:0000256" key="2">
    <source>
        <dbReference type="HAMAP-Rule" id="MF_02087"/>
    </source>
</evidence>
<sequence length="234" mass="26265">MDIQHHLQHIQQTIHRLCDHAQRPANSVKLLAVSKTKPVSDILTAYQAGQIAFGENYVQEGVEKIQYFEAQGIALEWHFIGPLQSNKSRLVATHFDWMQTLDRAKIAQRLNEQRPANKAPLNVLIQINISDEESKSGIAPEAMLELAKQIENLPHLRLRGLMAIPAPTTEIAEQEKSFKKMAALFEQLKQAFPHQPIDTLSMGMSEDMPSAIKCGSTMVRIGTAIFGERDYSAK</sequence>
<dbReference type="CDD" id="cd06824">
    <property type="entry name" value="PLPDE_III_Yggs_like"/>
    <property type="match status" value="1"/>
</dbReference>
<comment type="function">
    <text evidence="2">Pyridoxal 5'-phosphate (PLP)-binding protein, which is involved in PLP homeostasis.</text>
</comment>
<dbReference type="EMBL" id="MLHH01000014">
    <property type="protein sequence ID" value="OOF36235.1"/>
    <property type="molecule type" value="Genomic_DNA"/>
</dbReference>
<dbReference type="NCBIfam" id="TIGR00044">
    <property type="entry name" value="YggS family pyridoxal phosphate-dependent enzyme"/>
    <property type="match status" value="1"/>
</dbReference>
<evidence type="ECO:0000256" key="4">
    <source>
        <dbReference type="RuleBase" id="RU004514"/>
    </source>
</evidence>
<dbReference type="Gene3D" id="3.20.20.10">
    <property type="entry name" value="Alanine racemase"/>
    <property type="match status" value="1"/>
</dbReference>
<keyword evidence="1 2" id="KW-0663">Pyridoxal phosphate</keyword>
<feature type="modified residue" description="N6-(pyridoxal phosphate)lysine" evidence="2 3">
    <location>
        <position position="35"/>
    </location>
</feature>
<evidence type="ECO:0000259" key="5">
    <source>
        <dbReference type="Pfam" id="PF01168"/>
    </source>
</evidence>
<protein>
    <recommendedName>
        <fullName evidence="2">Pyridoxal phosphate homeostasis protein</fullName>
        <shortName evidence="2">PLP homeostasis protein</shortName>
    </recommendedName>
</protein>
<dbReference type="RefSeq" id="WP_077427482.1">
    <property type="nucleotide sequence ID" value="NZ_MLHH01000014.1"/>
</dbReference>
<dbReference type="PIRSF" id="PIRSF004848">
    <property type="entry name" value="YBL036c_PLPDEIII"/>
    <property type="match status" value="1"/>
</dbReference>
<dbReference type="SUPFAM" id="SSF51419">
    <property type="entry name" value="PLP-binding barrel"/>
    <property type="match status" value="1"/>
</dbReference>
<organism evidence="6 7">
    <name type="scientific">Rodentibacter heidelbergensis</name>
    <dbReference type="NCBI Taxonomy" id="1908258"/>
    <lineage>
        <taxon>Bacteria</taxon>
        <taxon>Pseudomonadati</taxon>
        <taxon>Pseudomonadota</taxon>
        <taxon>Gammaproteobacteria</taxon>
        <taxon>Pasteurellales</taxon>
        <taxon>Pasteurellaceae</taxon>
        <taxon>Rodentibacter</taxon>
    </lineage>
</organism>
<dbReference type="InterPro" id="IPR011078">
    <property type="entry name" value="PyrdxlP_homeostasis"/>
</dbReference>
<keyword evidence="7" id="KW-1185">Reference proteome</keyword>
<dbReference type="InterPro" id="IPR029066">
    <property type="entry name" value="PLP-binding_barrel"/>
</dbReference>
<gene>
    <name evidence="6" type="ORF">BKK48_07325</name>
</gene>
<feature type="domain" description="Alanine racemase N-terminal" evidence="5">
    <location>
        <begin position="6"/>
        <end position="229"/>
    </location>
</feature>
<dbReference type="InterPro" id="IPR001608">
    <property type="entry name" value="Ala_racemase_N"/>
</dbReference>
<dbReference type="STRING" id="1908258.BKK48_07325"/>
<dbReference type="Pfam" id="PF01168">
    <property type="entry name" value="Ala_racemase_N"/>
    <property type="match status" value="1"/>
</dbReference>
<dbReference type="AlphaFoldDB" id="A0A1V3I903"/>
<proteinExistence type="inferred from homology"/>
<dbReference type="HAMAP" id="MF_02087">
    <property type="entry name" value="PLP_homeostasis"/>
    <property type="match status" value="1"/>
</dbReference>
<dbReference type="PROSITE" id="PS01211">
    <property type="entry name" value="UPF0001"/>
    <property type="match status" value="1"/>
</dbReference>
<dbReference type="FunFam" id="3.20.20.10:FF:000004">
    <property type="entry name" value="Pyridoxal phosphate homeostasis protein"/>
    <property type="match status" value="1"/>
</dbReference>
<evidence type="ECO:0000313" key="7">
    <source>
        <dbReference type="Proteomes" id="UP000189437"/>
    </source>
</evidence>
<comment type="cofactor">
    <cofactor evidence="3">
        <name>pyridoxal 5'-phosphate</name>
        <dbReference type="ChEBI" id="CHEBI:597326"/>
    </cofactor>
</comment>
<reference evidence="6 7" key="1">
    <citation type="submission" date="2016-10" db="EMBL/GenBank/DDBJ databases">
        <title>Rodentibacter gen. nov. and new species.</title>
        <authorList>
            <person name="Christensen H."/>
        </authorList>
    </citation>
    <scope>NUCLEOTIDE SEQUENCE [LARGE SCALE GENOMIC DNA]</scope>
    <source>
        <strain evidence="6 7">Ac69</strain>
    </source>
</reference>
<dbReference type="PANTHER" id="PTHR10146">
    <property type="entry name" value="PROLINE SYNTHETASE CO-TRANSCRIBED BACTERIAL HOMOLOG PROTEIN"/>
    <property type="match status" value="1"/>
</dbReference>
<comment type="caution">
    <text evidence="6">The sequence shown here is derived from an EMBL/GenBank/DDBJ whole genome shotgun (WGS) entry which is preliminary data.</text>
</comment>
<dbReference type="OrthoDB" id="9804072at2"/>
<dbReference type="GO" id="GO:0030170">
    <property type="term" value="F:pyridoxal phosphate binding"/>
    <property type="evidence" value="ECO:0007669"/>
    <property type="project" value="UniProtKB-UniRule"/>
</dbReference>
<dbReference type="Proteomes" id="UP000189437">
    <property type="component" value="Unassembled WGS sequence"/>
</dbReference>
<comment type="similarity">
    <text evidence="2 4">Belongs to the pyridoxal phosphate-binding protein YggS/PROSC family.</text>
</comment>
<accession>A0A1V3I903</accession>
<evidence type="ECO:0000256" key="3">
    <source>
        <dbReference type="PIRSR" id="PIRSR004848-1"/>
    </source>
</evidence>